<name>A0A351U7E8_9BACT</name>
<evidence type="ECO:0000256" key="2">
    <source>
        <dbReference type="ARBA" id="ARBA00008472"/>
    </source>
</evidence>
<keyword evidence="6 8" id="KW-0472">Membrane</keyword>
<proteinExistence type="inferred from homology"/>
<reference evidence="9" key="1">
    <citation type="journal article" date="2020" name="Biotechnol. Biofuels">
        <title>New insights from the biogas microbiome by comprehensive genome-resolved metagenomics of nearly 1600 species originating from multiple anaerobic digesters.</title>
        <authorList>
            <person name="Campanaro S."/>
            <person name="Treu L."/>
            <person name="Rodriguez-R L.M."/>
            <person name="Kovalovszki A."/>
            <person name="Ziels R.M."/>
            <person name="Maus I."/>
            <person name="Zhu X."/>
            <person name="Kougias P.G."/>
            <person name="Basile A."/>
            <person name="Luo G."/>
            <person name="Schluter A."/>
            <person name="Konstantinidis K.T."/>
            <person name="Angelidaki I."/>
        </authorList>
    </citation>
    <scope>NUCLEOTIDE SEQUENCE</scope>
    <source>
        <strain evidence="9">AS06rmzACSIP_7</strain>
    </source>
</reference>
<dbReference type="AlphaFoldDB" id="A0A351U7E8"/>
<gene>
    <name evidence="9" type="ORF">GXY80_13400</name>
</gene>
<evidence type="ECO:0000256" key="3">
    <source>
        <dbReference type="ARBA" id="ARBA00022448"/>
    </source>
</evidence>
<reference evidence="9" key="2">
    <citation type="submission" date="2020-01" db="EMBL/GenBank/DDBJ databases">
        <authorList>
            <person name="Campanaro S."/>
        </authorList>
    </citation>
    <scope>NUCLEOTIDE SEQUENCE</scope>
    <source>
        <strain evidence="9">AS06rmzACSIP_7</strain>
    </source>
</reference>
<dbReference type="PANTHER" id="PTHR11058">
    <property type="entry name" value="NADH-UBIQUINONE OXIDOREDUCTASE CHAIN 3"/>
    <property type="match status" value="1"/>
</dbReference>
<dbReference type="GO" id="GO:0008137">
    <property type="term" value="F:NADH dehydrogenase (ubiquinone) activity"/>
    <property type="evidence" value="ECO:0007669"/>
    <property type="project" value="InterPro"/>
</dbReference>
<protein>
    <recommendedName>
        <fullName evidence="7">NADH-quinone oxidoreductase subunit</fullName>
        <ecNumber evidence="7">7.1.1.-</ecNumber>
    </recommendedName>
</protein>
<comment type="function">
    <text evidence="7">NDH-1 shuttles electrons from NADH, via FMN and iron-sulfur (Fe-S) centers, to quinones in the respiratory chain.</text>
</comment>
<feature type="transmembrane region" description="Helical" evidence="8">
    <location>
        <begin position="71"/>
        <end position="89"/>
    </location>
</feature>
<organism evidence="9 10">
    <name type="scientific">Syntrophorhabdus aromaticivorans</name>
    <dbReference type="NCBI Taxonomy" id="328301"/>
    <lineage>
        <taxon>Bacteria</taxon>
        <taxon>Pseudomonadati</taxon>
        <taxon>Thermodesulfobacteriota</taxon>
        <taxon>Syntrophorhabdia</taxon>
        <taxon>Syntrophorhabdales</taxon>
        <taxon>Syntrophorhabdaceae</taxon>
        <taxon>Syntrophorhabdus</taxon>
    </lineage>
</organism>
<keyword evidence="4 7" id="KW-0812">Transmembrane</keyword>
<dbReference type="Proteomes" id="UP000777265">
    <property type="component" value="Unassembled WGS sequence"/>
</dbReference>
<dbReference type="PANTHER" id="PTHR11058:SF9">
    <property type="entry name" value="NADH-UBIQUINONE OXIDOREDUCTASE CHAIN 3"/>
    <property type="match status" value="1"/>
</dbReference>
<keyword evidence="7" id="KW-0874">Quinone</keyword>
<sequence length="101" mass="11669">MAIAYLLSPRTQGKKTFATYECGIEPYGSAWIRYSVHYYIYALIFIAFDVDVLYLFPVALSYTRGAQPFEFYSLLIFILILGLAVAYAWGKGVFTWKRRVL</sequence>
<evidence type="ECO:0000256" key="6">
    <source>
        <dbReference type="ARBA" id="ARBA00023136"/>
    </source>
</evidence>
<dbReference type="Pfam" id="PF00507">
    <property type="entry name" value="Oxidored_q4"/>
    <property type="match status" value="1"/>
</dbReference>
<evidence type="ECO:0000256" key="8">
    <source>
        <dbReference type="SAM" id="Phobius"/>
    </source>
</evidence>
<comment type="similarity">
    <text evidence="2 7">Belongs to the complex I subunit 3 family.</text>
</comment>
<dbReference type="GO" id="GO:0048038">
    <property type="term" value="F:quinone binding"/>
    <property type="evidence" value="ECO:0007669"/>
    <property type="project" value="UniProtKB-KW"/>
</dbReference>
<evidence type="ECO:0000256" key="7">
    <source>
        <dbReference type="RuleBase" id="RU003639"/>
    </source>
</evidence>
<evidence type="ECO:0000256" key="5">
    <source>
        <dbReference type="ARBA" id="ARBA00022989"/>
    </source>
</evidence>
<keyword evidence="5 8" id="KW-1133">Transmembrane helix</keyword>
<comment type="caution">
    <text evidence="9">The sequence shown here is derived from an EMBL/GenBank/DDBJ whole genome shotgun (WGS) entry which is preliminary data.</text>
</comment>
<dbReference type="GO" id="GO:0030964">
    <property type="term" value="C:NADH dehydrogenase complex"/>
    <property type="evidence" value="ECO:0007669"/>
    <property type="project" value="TreeGrafter"/>
</dbReference>
<dbReference type="InterPro" id="IPR000440">
    <property type="entry name" value="NADH_UbQ/plastoQ_OxRdtase_su3"/>
</dbReference>
<evidence type="ECO:0000256" key="4">
    <source>
        <dbReference type="ARBA" id="ARBA00022692"/>
    </source>
</evidence>
<feature type="transmembrane region" description="Helical" evidence="8">
    <location>
        <begin position="38"/>
        <end position="59"/>
    </location>
</feature>
<dbReference type="STRING" id="909663.GCA_000512235_03489"/>
<dbReference type="EC" id="7.1.1.-" evidence="7"/>
<dbReference type="GO" id="GO:0005886">
    <property type="term" value="C:plasma membrane"/>
    <property type="evidence" value="ECO:0007669"/>
    <property type="project" value="UniProtKB-SubCell"/>
</dbReference>
<dbReference type="Gene3D" id="1.20.58.1610">
    <property type="entry name" value="NADH:ubiquinone/plastoquinone oxidoreductase, chain 3"/>
    <property type="match status" value="1"/>
</dbReference>
<dbReference type="InterPro" id="IPR038430">
    <property type="entry name" value="NDAH_ubi_oxred_su3_sf"/>
</dbReference>
<dbReference type="EMBL" id="JAAYEE010000253">
    <property type="protein sequence ID" value="NLW36450.1"/>
    <property type="molecule type" value="Genomic_DNA"/>
</dbReference>
<comment type="catalytic activity">
    <reaction evidence="7">
        <text>a quinone + NADH + 5 H(+)(in) = a quinol + NAD(+) + 4 H(+)(out)</text>
        <dbReference type="Rhea" id="RHEA:57888"/>
        <dbReference type="ChEBI" id="CHEBI:15378"/>
        <dbReference type="ChEBI" id="CHEBI:24646"/>
        <dbReference type="ChEBI" id="CHEBI:57540"/>
        <dbReference type="ChEBI" id="CHEBI:57945"/>
        <dbReference type="ChEBI" id="CHEBI:132124"/>
    </reaction>
</comment>
<comment type="subcellular location">
    <subcellularLocation>
        <location evidence="7">Cell membrane</location>
        <topology evidence="7">Multi-pass membrane protein</topology>
    </subcellularLocation>
    <subcellularLocation>
        <location evidence="1">Membrane</location>
    </subcellularLocation>
</comment>
<evidence type="ECO:0000313" key="9">
    <source>
        <dbReference type="EMBL" id="NLW36450.1"/>
    </source>
</evidence>
<accession>A0A351U7E8</accession>
<keyword evidence="3" id="KW-0813">Transport</keyword>
<evidence type="ECO:0000256" key="1">
    <source>
        <dbReference type="ARBA" id="ARBA00004370"/>
    </source>
</evidence>
<keyword evidence="7" id="KW-0520">NAD</keyword>
<evidence type="ECO:0000313" key="10">
    <source>
        <dbReference type="Proteomes" id="UP000777265"/>
    </source>
</evidence>